<dbReference type="RefSeq" id="WP_062253308.1">
    <property type="nucleotide sequence ID" value="NZ_CP014229.1"/>
</dbReference>
<comment type="subcellular location">
    <subcellularLocation>
        <location evidence="1 11">Cell membrane</location>
        <topology evidence="1 11">Multi-pass membrane protein</topology>
    </subcellularLocation>
</comment>
<protein>
    <recommendedName>
        <fullName evidence="11">Fluoride-specific ion channel FluC</fullName>
    </recommendedName>
</protein>
<organism evidence="12 13">
    <name type="scientific">Desulfovibrio fairfieldensis</name>
    <dbReference type="NCBI Taxonomy" id="44742"/>
    <lineage>
        <taxon>Bacteria</taxon>
        <taxon>Pseudomonadati</taxon>
        <taxon>Thermodesulfobacteriota</taxon>
        <taxon>Desulfovibrionia</taxon>
        <taxon>Desulfovibrionales</taxon>
        <taxon>Desulfovibrionaceae</taxon>
        <taxon>Desulfovibrio</taxon>
    </lineage>
</organism>
<comment type="function">
    <text evidence="11">Fluoride-specific ion channel. Important for reducing fluoride concentration in the cell, thus reducing its toxicity.</text>
</comment>
<dbReference type="NCBIfam" id="NF010792">
    <property type="entry name" value="PRK14196.1"/>
    <property type="match status" value="1"/>
</dbReference>
<evidence type="ECO:0000256" key="9">
    <source>
        <dbReference type="ARBA" id="ARBA00035120"/>
    </source>
</evidence>
<keyword evidence="13" id="KW-1185">Reference proteome</keyword>
<feature type="transmembrane region" description="Helical" evidence="11">
    <location>
        <begin position="39"/>
        <end position="58"/>
    </location>
</feature>
<dbReference type="KEGG" id="dfi:AXF13_11170"/>
<keyword evidence="11" id="KW-0479">Metal-binding</keyword>
<dbReference type="AlphaFoldDB" id="A0A0X8JL24"/>
<evidence type="ECO:0000313" key="12">
    <source>
        <dbReference type="EMBL" id="AMD90632.1"/>
    </source>
</evidence>
<evidence type="ECO:0000256" key="5">
    <source>
        <dbReference type="ARBA" id="ARBA00022989"/>
    </source>
</evidence>
<dbReference type="NCBIfam" id="TIGR00494">
    <property type="entry name" value="crcB"/>
    <property type="match status" value="1"/>
</dbReference>
<reference evidence="13" key="1">
    <citation type="submission" date="2016-02" db="EMBL/GenBank/DDBJ databases">
        <authorList>
            <person name="Holder M.E."/>
            <person name="Ajami N.J."/>
            <person name="Petrosino J.F."/>
        </authorList>
    </citation>
    <scope>NUCLEOTIDE SEQUENCE [LARGE SCALE GENOMIC DNA]</scope>
    <source>
        <strain evidence="13">CCUG 45958</strain>
    </source>
</reference>
<dbReference type="EMBL" id="CP014229">
    <property type="protein sequence ID" value="AMD90632.1"/>
    <property type="molecule type" value="Genomic_DNA"/>
</dbReference>
<evidence type="ECO:0000313" key="13">
    <source>
        <dbReference type="Proteomes" id="UP000069241"/>
    </source>
</evidence>
<keyword evidence="4 11" id="KW-0812">Transmembrane</keyword>
<keyword evidence="11" id="KW-0915">Sodium</keyword>
<keyword evidence="2 11" id="KW-1003">Cell membrane</keyword>
<comment type="activity regulation">
    <text evidence="11">Na(+) is not transported, but it plays an essential structural role and its presence is essential for fluoride channel function.</text>
</comment>
<keyword evidence="8 11" id="KW-0407">Ion channel</keyword>
<dbReference type="GO" id="GO:0062054">
    <property type="term" value="F:fluoride channel activity"/>
    <property type="evidence" value="ECO:0007669"/>
    <property type="project" value="UniProtKB-UniRule"/>
</dbReference>
<dbReference type="PANTHER" id="PTHR28259">
    <property type="entry name" value="FLUORIDE EXPORT PROTEIN 1-RELATED"/>
    <property type="match status" value="1"/>
</dbReference>
<dbReference type="GO" id="GO:0005886">
    <property type="term" value="C:plasma membrane"/>
    <property type="evidence" value="ECO:0007669"/>
    <property type="project" value="UniProtKB-SubCell"/>
</dbReference>
<keyword evidence="11" id="KW-0813">Transport</keyword>
<keyword evidence="5 11" id="KW-1133">Transmembrane helix</keyword>
<feature type="transmembrane region" description="Helical" evidence="11">
    <location>
        <begin position="97"/>
        <end position="124"/>
    </location>
</feature>
<comment type="catalytic activity">
    <reaction evidence="10">
        <text>fluoride(in) = fluoride(out)</text>
        <dbReference type="Rhea" id="RHEA:76159"/>
        <dbReference type="ChEBI" id="CHEBI:17051"/>
    </reaction>
    <physiologicalReaction direction="left-to-right" evidence="10">
        <dbReference type="Rhea" id="RHEA:76160"/>
    </physiologicalReaction>
</comment>
<dbReference type="GO" id="GO:0046872">
    <property type="term" value="F:metal ion binding"/>
    <property type="evidence" value="ECO:0007669"/>
    <property type="project" value="UniProtKB-KW"/>
</dbReference>
<dbReference type="InterPro" id="IPR003691">
    <property type="entry name" value="FluC"/>
</dbReference>
<evidence type="ECO:0000256" key="3">
    <source>
        <dbReference type="ARBA" id="ARBA00022519"/>
    </source>
</evidence>
<dbReference type="GO" id="GO:0140114">
    <property type="term" value="P:cellular detoxification of fluoride"/>
    <property type="evidence" value="ECO:0007669"/>
    <property type="project" value="UniProtKB-UniRule"/>
</dbReference>
<keyword evidence="6 11" id="KW-0406">Ion transport</keyword>
<evidence type="ECO:0000256" key="6">
    <source>
        <dbReference type="ARBA" id="ARBA00023065"/>
    </source>
</evidence>
<comment type="similarity">
    <text evidence="9 11">Belongs to the fluoride channel Fluc/FEX (TC 1.A.43) family.</text>
</comment>
<evidence type="ECO:0000256" key="11">
    <source>
        <dbReference type="HAMAP-Rule" id="MF_00454"/>
    </source>
</evidence>
<evidence type="ECO:0000256" key="10">
    <source>
        <dbReference type="ARBA" id="ARBA00035585"/>
    </source>
</evidence>
<feature type="binding site" evidence="11">
    <location>
        <position position="75"/>
    </location>
    <ligand>
        <name>Na(+)</name>
        <dbReference type="ChEBI" id="CHEBI:29101"/>
        <note>structural</note>
    </ligand>
</feature>
<evidence type="ECO:0000256" key="1">
    <source>
        <dbReference type="ARBA" id="ARBA00004651"/>
    </source>
</evidence>
<feature type="transmembrane region" description="Helical" evidence="11">
    <location>
        <begin position="65"/>
        <end position="85"/>
    </location>
</feature>
<evidence type="ECO:0000256" key="7">
    <source>
        <dbReference type="ARBA" id="ARBA00023136"/>
    </source>
</evidence>
<dbReference type="HAMAP" id="MF_00454">
    <property type="entry name" value="FluC"/>
    <property type="match status" value="1"/>
</dbReference>
<keyword evidence="3" id="KW-0997">Cell inner membrane</keyword>
<evidence type="ECO:0000256" key="2">
    <source>
        <dbReference type="ARBA" id="ARBA00022475"/>
    </source>
</evidence>
<dbReference type="Proteomes" id="UP000069241">
    <property type="component" value="Chromosome"/>
</dbReference>
<dbReference type="Pfam" id="PF02537">
    <property type="entry name" value="CRCB"/>
    <property type="match status" value="1"/>
</dbReference>
<sequence length="132" mass="13857">MIHSLLAICVGASAGAVLRWLLGLALNPVFPTLPLGTLAANWLGGYIIGLALSIFAFFPSLGAEWRLLVVTGFLGALTTFSTFSAEVATLIQQGRLFWAGGAVALHVCGSLAMTFLGMGTFALIRCLLGSWR</sequence>
<dbReference type="STRING" id="44742.AXF13_11170"/>
<dbReference type="PANTHER" id="PTHR28259:SF1">
    <property type="entry name" value="FLUORIDE EXPORT PROTEIN 1-RELATED"/>
    <property type="match status" value="1"/>
</dbReference>
<evidence type="ECO:0000256" key="8">
    <source>
        <dbReference type="ARBA" id="ARBA00023303"/>
    </source>
</evidence>
<gene>
    <name evidence="11" type="primary">fluC</name>
    <name evidence="11" type="synonym">crcB</name>
    <name evidence="12" type="ORF">AXF13_11170</name>
</gene>
<evidence type="ECO:0000256" key="4">
    <source>
        <dbReference type="ARBA" id="ARBA00022692"/>
    </source>
</evidence>
<name>A0A0X8JL24_9BACT</name>
<proteinExistence type="inferred from homology"/>
<accession>A0A0X8JL24</accession>
<keyword evidence="7 11" id="KW-0472">Membrane</keyword>
<feature type="binding site" evidence="11">
    <location>
        <position position="78"/>
    </location>
    <ligand>
        <name>Na(+)</name>
        <dbReference type="ChEBI" id="CHEBI:29101"/>
        <note>structural</note>
    </ligand>
</feature>